<dbReference type="PROSITE" id="PS51192">
    <property type="entry name" value="HELICASE_ATP_BIND_1"/>
    <property type="match status" value="1"/>
</dbReference>
<dbReference type="STRING" id="5722.A2G6R5"/>
<protein>
    <recommendedName>
        <fullName evidence="3">RNA helicase</fullName>
        <ecNumber evidence="3">3.6.4.13</ecNumber>
    </recommendedName>
</protein>
<evidence type="ECO:0000313" key="17">
    <source>
        <dbReference type="EMBL" id="EAX86890.1"/>
    </source>
</evidence>
<dbReference type="Pfam" id="PF00270">
    <property type="entry name" value="DEAD"/>
    <property type="match status" value="1"/>
</dbReference>
<feature type="region of interest" description="Disordered" evidence="13">
    <location>
        <begin position="208"/>
        <end position="427"/>
    </location>
</feature>
<keyword evidence="5" id="KW-0698">rRNA processing</keyword>
<sequence length="865" mass="98412">MNSQGAGSVDNIRNSGPNMTNDGADRKDMNDNQNQQNQPNSNYNGMNQQFGNGNFDQRGNQYNQQNSYQNQRPYFQDNNFNPNDRNQGNYNRFDQNGPNDRNYRGNYNYNDGFDGRNRNYPNDNFRDDYGRRDYNDRGRPDDNYQNSRFGGNQNQYNDYGRNRPNDYNRNRYDNDYMNGPNQGYGYNQRNMNLFDQRNQNFRNDYGNQGNFGGNFGQNRDNQPPWNDNDRYNQYDQRNQNSRNYNFGNQGNFGGNQGNFGGNDYNQGNGNDMGNQNQFGQRNQNDNFGNQGNFGGNQGNFGGNDYNQGNGNDMGNQNQFGQRNQNYQNDNFGNQGNFGQNQGNFGGNDYNQGNGNDTGNQNQFGQRNQNDNFGNQGNFGQNQGNFGGNQGNFGGNDNGNSYNQNYNDNSSSSNKKSSNFGGGYSSGGRSKDTTLLCEEIENSASERVDGDFQRLNMSVGLVSDQEFEDFKIRENIKIIGDCPHRLFQFNPQMMLPELFQNVREQNWTEPTPIQKIAIPIVMSGMNLVGIAQTGSGKTAAYLIPAITYVINQNKKRGPHVLIMANTRELVKQIQEFGEILTKNTSVKVAVAYGGENNRRQQIRDIAGADIIAAAPGRLLDFIRNNNIKPESIGIVVIDEADKMVSNDFEPQCKAVISRCPKNIQTLMFSATWPDEVQFMAQNYLGEYIRVIVNSRELTININIKQMVIEKDRDSLRQLGEIVEGIKRSKGNESYPKIIIFCKTKRTVEEAHDYLAPHIKVVYTHGDVNQIDREKALNAFKHANYPIAMVCTAVLSRGIDVNDITHVVNLDMPDSITEYAHRIGRTGRMDRTGVAISLFDRRKDDRLRYELRKYMEQAGQDIPDILQ</sequence>
<evidence type="ECO:0000313" key="19">
    <source>
        <dbReference type="Proteomes" id="UP000001542"/>
    </source>
</evidence>
<dbReference type="Pfam" id="PF00271">
    <property type="entry name" value="Helicase_C"/>
    <property type="match status" value="1"/>
</dbReference>
<evidence type="ECO:0000256" key="5">
    <source>
        <dbReference type="ARBA" id="ARBA00022552"/>
    </source>
</evidence>
<feature type="compositionally biased region" description="Low complexity" evidence="13">
    <location>
        <begin position="31"/>
        <end position="71"/>
    </location>
</feature>
<dbReference type="InterPro" id="IPR011545">
    <property type="entry name" value="DEAD/DEAH_box_helicase_dom"/>
</dbReference>
<dbReference type="PROSITE" id="PS00039">
    <property type="entry name" value="DEAD_ATP_HELICASE"/>
    <property type="match status" value="1"/>
</dbReference>
<dbReference type="Gene3D" id="3.40.50.300">
    <property type="entry name" value="P-loop containing nucleotide triphosphate hydrolases"/>
    <property type="match status" value="2"/>
</dbReference>
<dbReference type="GO" id="GO:0005634">
    <property type="term" value="C:nucleus"/>
    <property type="evidence" value="ECO:0000318"/>
    <property type="project" value="GO_Central"/>
</dbReference>
<feature type="compositionally biased region" description="Basic and acidic residues" evidence="13">
    <location>
        <begin position="124"/>
        <end position="142"/>
    </location>
</feature>
<keyword evidence="7" id="KW-0378">Hydrolase</keyword>
<keyword evidence="10" id="KW-0539">Nucleus</keyword>
<reference evidence="18" key="1">
    <citation type="submission" date="2006-10" db="EMBL/GenBank/DDBJ databases">
        <authorList>
            <person name="Amadeo P."/>
            <person name="Zhao Q."/>
            <person name="Wortman J."/>
            <person name="Fraser-Liggett C."/>
            <person name="Carlton J."/>
        </authorList>
    </citation>
    <scope>NUCLEOTIDE SEQUENCE</scope>
    <source>
        <strain evidence="18">G3</strain>
    </source>
</reference>
<evidence type="ECO:0000256" key="9">
    <source>
        <dbReference type="ARBA" id="ARBA00022840"/>
    </source>
</evidence>
<dbReference type="SMART" id="SM00490">
    <property type="entry name" value="HELICc"/>
    <property type="match status" value="1"/>
</dbReference>
<feature type="compositionally biased region" description="Low complexity" evidence="13">
    <location>
        <begin position="397"/>
        <end position="418"/>
    </location>
</feature>
<feature type="compositionally biased region" description="Polar residues" evidence="13">
    <location>
        <begin position="1"/>
        <end position="21"/>
    </location>
</feature>
<dbReference type="RefSeq" id="XP_001300083.1">
    <property type="nucleotide sequence ID" value="XM_001300082.1"/>
</dbReference>
<dbReference type="SMR" id="A2G6R5"/>
<feature type="compositionally biased region" description="Polar residues" evidence="13">
    <location>
        <begin position="145"/>
        <end position="155"/>
    </location>
</feature>
<dbReference type="VEuPathDB" id="TrichDB:TVAG_397570"/>
<keyword evidence="4" id="KW-0690">Ribosome biogenesis</keyword>
<dbReference type="VEuPathDB" id="TrichDB:TVAGG3_0806250"/>
<evidence type="ECO:0000256" key="13">
    <source>
        <dbReference type="SAM" id="MobiDB-lite"/>
    </source>
</evidence>
<evidence type="ECO:0000259" key="15">
    <source>
        <dbReference type="PROSITE" id="PS51194"/>
    </source>
</evidence>
<comment type="function">
    <text evidence="11">ATP-dependent RNA helicase required for 60S ribosomal subunit synthesis. Involved in efficient pre-rRNA processing, predominantly at site A3, which is necessary for the normal formation of 25S and 5.8S rRNAs.</text>
</comment>
<feature type="region of interest" description="Disordered" evidence="13">
    <location>
        <begin position="1"/>
        <end position="178"/>
    </location>
</feature>
<feature type="domain" description="Helicase C-terminal" evidence="15">
    <location>
        <begin position="716"/>
        <end position="865"/>
    </location>
</feature>
<feature type="compositionally biased region" description="Low complexity" evidence="13">
    <location>
        <begin position="261"/>
        <end position="290"/>
    </location>
</feature>
<dbReference type="PROSITE" id="PS51194">
    <property type="entry name" value="HELICASE_CTER"/>
    <property type="match status" value="1"/>
</dbReference>
<dbReference type="InterPro" id="IPR014001">
    <property type="entry name" value="Helicase_ATP-bd"/>
</dbReference>
<keyword evidence="9" id="KW-0067">ATP-binding</keyword>
<evidence type="ECO:0000256" key="4">
    <source>
        <dbReference type="ARBA" id="ARBA00022517"/>
    </source>
</evidence>
<comment type="subcellular location">
    <subcellularLocation>
        <location evidence="1">Nucleus</location>
        <location evidence="1">Nucleolus</location>
    </subcellularLocation>
</comment>
<proteinExistence type="inferred from homology"/>
<comment type="similarity">
    <text evidence="2">Belongs to the DEAD box helicase family. DDX5/DBP2 subfamily.</text>
</comment>
<evidence type="ECO:0000259" key="14">
    <source>
        <dbReference type="PROSITE" id="PS51192"/>
    </source>
</evidence>
<dbReference type="InterPro" id="IPR000629">
    <property type="entry name" value="RNA-helicase_DEAD-box_CS"/>
</dbReference>
<reference evidence="18" key="2">
    <citation type="journal article" date="2007" name="Science">
        <title>Draft genome sequence of the sexually transmitted pathogen Trichomonas vaginalis.</title>
        <authorList>
            <person name="Carlton J.M."/>
            <person name="Hirt R.P."/>
            <person name="Silva J.C."/>
            <person name="Delcher A.L."/>
            <person name="Schatz M."/>
            <person name="Zhao Q."/>
            <person name="Wortman J.R."/>
            <person name="Bidwell S.L."/>
            <person name="Alsmark U.C.M."/>
            <person name="Besteiro S."/>
            <person name="Sicheritz-Ponten T."/>
            <person name="Noel C.J."/>
            <person name="Dacks J.B."/>
            <person name="Foster P.G."/>
            <person name="Simillion C."/>
            <person name="Van de Peer Y."/>
            <person name="Miranda-Saavedra D."/>
            <person name="Barton G.J."/>
            <person name="Westrop G.D."/>
            <person name="Mueller S."/>
            <person name="Dessi D."/>
            <person name="Fiori P.L."/>
            <person name="Ren Q."/>
            <person name="Paulsen I."/>
            <person name="Zhang H."/>
            <person name="Bastida-Corcuera F.D."/>
            <person name="Simoes-Barbosa A."/>
            <person name="Brown M.T."/>
            <person name="Hayes R.D."/>
            <person name="Mukherjee M."/>
            <person name="Okumura C.Y."/>
            <person name="Schneider R."/>
            <person name="Smith A.J."/>
            <person name="Vanacova S."/>
            <person name="Villalvazo M."/>
            <person name="Haas B.J."/>
            <person name="Pertea M."/>
            <person name="Feldblyum T.V."/>
            <person name="Utterback T.R."/>
            <person name="Shu C.L."/>
            <person name="Osoegawa K."/>
            <person name="de Jong P.J."/>
            <person name="Hrdy I."/>
            <person name="Horvathova L."/>
            <person name="Zubacova Z."/>
            <person name="Dolezal P."/>
            <person name="Malik S.B."/>
            <person name="Logsdon J.M. Jr."/>
            <person name="Henze K."/>
            <person name="Gupta A."/>
            <person name="Wang C.C."/>
            <person name="Dunne R.L."/>
            <person name="Upcroft J.A."/>
            <person name="Upcroft P."/>
            <person name="White O."/>
            <person name="Salzberg S.L."/>
            <person name="Tang P."/>
            <person name="Chiu C.-H."/>
            <person name="Lee Y.-S."/>
            <person name="Embley T.M."/>
            <person name="Coombs G.H."/>
            <person name="Mottram J.C."/>
            <person name="Tachezy J."/>
            <person name="Fraser-Liggett C.M."/>
            <person name="Johnson P.J."/>
        </authorList>
    </citation>
    <scope>NUCLEOTIDE SEQUENCE [LARGE SCALE GENOMIC DNA]</scope>
    <source>
        <strain evidence="18">G3</strain>
    </source>
</reference>
<evidence type="ECO:0000256" key="6">
    <source>
        <dbReference type="ARBA" id="ARBA00022741"/>
    </source>
</evidence>
<dbReference type="GO" id="GO:0016787">
    <property type="term" value="F:hydrolase activity"/>
    <property type="evidence" value="ECO:0007669"/>
    <property type="project" value="UniProtKB-KW"/>
</dbReference>
<keyword evidence="8 18" id="KW-0347">Helicase</keyword>
<dbReference type="GO" id="GO:0003729">
    <property type="term" value="F:mRNA binding"/>
    <property type="evidence" value="ECO:0000318"/>
    <property type="project" value="GO_Central"/>
</dbReference>
<evidence type="ECO:0000256" key="7">
    <source>
        <dbReference type="ARBA" id="ARBA00022801"/>
    </source>
</evidence>
<feature type="short sequence motif" description="Q motif" evidence="12">
    <location>
        <begin position="486"/>
        <end position="514"/>
    </location>
</feature>
<dbReference type="GO" id="GO:0003724">
    <property type="term" value="F:RNA helicase activity"/>
    <property type="evidence" value="ECO:0000318"/>
    <property type="project" value="GO_Central"/>
</dbReference>
<name>A2G6R5_TRIV3</name>
<keyword evidence="19" id="KW-1185">Reference proteome</keyword>
<dbReference type="EMBL" id="DS114551">
    <property type="protein sequence ID" value="EAX86890.1"/>
    <property type="molecule type" value="Genomic_DNA"/>
</dbReference>
<dbReference type="KEGG" id="tva:4744538"/>
<evidence type="ECO:0000256" key="8">
    <source>
        <dbReference type="ARBA" id="ARBA00022806"/>
    </source>
</evidence>
<organism evidence="18 19">
    <name type="scientific">Trichomonas vaginalis (strain ATCC PRA-98 / G3)</name>
    <dbReference type="NCBI Taxonomy" id="412133"/>
    <lineage>
        <taxon>Eukaryota</taxon>
        <taxon>Metamonada</taxon>
        <taxon>Parabasalia</taxon>
        <taxon>Trichomonadida</taxon>
        <taxon>Trichomonadidae</taxon>
        <taxon>Trichomonas</taxon>
    </lineage>
</organism>
<keyword evidence="6" id="KW-0547">Nucleotide-binding</keyword>
<feature type="compositionally biased region" description="Polar residues" evidence="13">
    <location>
        <begin position="233"/>
        <end position="242"/>
    </location>
</feature>
<dbReference type="EC" id="3.6.4.13" evidence="3"/>
<feature type="compositionally biased region" description="Gly residues" evidence="13">
    <location>
        <begin position="250"/>
        <end position="260"/>
    </location>
</feature>
<dbReference type="CDD" id="cd18787">
    <property type="entry name" value="SF2_C_DEAD"/>
    <property type="match status" value="1"/>
</dbReference>
<dbReference type="InterPro" id="IPR027417">
    <property type="entry name" value="P-loop_NTPase"/>
</dbReference>
<gene>
    <name evidence="18" type="ORF">TVAG_330210</name>
    <name evidence="17" type="ORF">TVAG_397570</name>
</gene>
<dbReference type="EMBL" id="DS114501">
    <property type="protein sequence ID" value="EAX87153.1"/>
    <property type="molecule type" value="Genomic_DNA"/>
</dbReference>
<dbReference type="InterPro" id="IPR044742">
    <property type="entry name" value="DEAD/DEAH_RhlB"/>
</dbReference>
<evidence type="ECO:0000256" key="11">
    <source>
        <dbReference type="ARBA" id="ARBA00037449"/>
    </source>
</evidence>
<dbReference type="Proteomes" id="UP000001542">
    <property type="component" value="Unassembled WGS sequence"/>
</dbReference>
<feature type="compositionally biased region" description="Basic and acidic residues" evidence="13">
    <location>
        <begin position="160"/>
        <end position="174"/>
    </location>
</feature>
<dbReference type="GO" id="GO:0005524">
    <property type="term" value="F:ATP binding"/>
    <property type="evidence" value="ECO:0007669"/>
    <property type="project" value="UniProtKB-KW"/>
</dbReference>
<evidence type="ECO:0000256" key="12">
    <source>
        <dbReference type="PROSITE-ProRule" id="PRU00552"/>
    </source>
</evidence>
<dbReference type="eggNOG" id="KOG0331">
    <property type="taxonomic scope" value="Eukaryota"/>
</dbReference>
<dbReference type="AlphaFoldDB" id="A2G6R5"/>
<feature type="compositionally biased region" description="Gly residues" evidence="13">
    <location>
        <begin position="384"/>
        <end position="396"/>
    </location>
</feature>
<dbReference type="SMART" id="SM00487">
    <property type="entry name" value="DEXDc"/>
    <property type="match status" value="1"/>
</dbReference>
<evidence type="ECO:0000256" key="10">
    <source>
        <dbReference type="ARBA" id="ARBA00023242"/>
    </source>
</evidence>
<evidence type="ECO:0000256" key="3">
    <source>
        <dbReference type="ARBA" id="ARBA00012552"/>
    </source>
</evidence>
<evidence type="ECO:0000259" key="16">
    <source>
        <dbReference type="PROSITE" id="PS51195"/>
    </source>
</evidence>
<evidence type="ECO:0000313" key="18">
    <source>
        <dbReference type="EMBL" id="EAX87153.1"/>
    </source>
</evidence>
<feature type="domain" description="DEAD-box RNA helicase Q" evidence="16">
    <location>
        <begin position="486"/>
        <end position="514"/>
    </location>
</feature>
<dbReference type="InterPro" id="IPR014014">
    <property type="entry name" value="RNA_helicase_DEAD_Q_motif"/>
</dbReference>
<feature type="compositionally biased region" description="Low complexity" evidence="13">
    <location>
        <begin position="302"/>
        <end position="383"/>
    </location>
</feature>
<dbReference type="SUPFAM" id="SSF52540">
    <property type="entry name" value="P-loop containing nucleoside triphosphate hydrolases"/>
    <property type="match status" value="2"/>
</dbReference>
<evidence type="ECO:0000256" key="1">
    <source>
        <dbReference type="ARBA" id="ARBA00004604"/>
    </source>
</evidence>
<dbReference type="InterPro" id="IPR001650">
    <property type="entry name" value="Helicase_C-like"/>
</dbReference>
<dbReference type="CDD" id="cd00268">
    <property type="entry name" value="DEADc"/>
    <property type="match status" value="1"/>
</dbReference>
<accession>A2G6R5</accession>
<dbReference type="PANTHER" id="PTHR47958">
    <property type="entry name" value="ATP-DEPENDENT RNA HELICASE DBP3"/>
    <property type="match status" value="1"/>
</dbReference>
<feature type="compositionally biased region" description="Polar residues" evidence="13">
    <location>
        <begin position="72"/>
        <end position="98"/>
    </location>
</feature>
<evidence type="ECO:0000256" key="2">
    <source>
        <dbReference type="ARBA" id="ARBA00009334"/>
    </source>
</evidence>
<feature type="compositionally biased region" description="Gly residues" evidence="13">
    <location>
        <begin position="291"/>
        <end position="301"/>
    </location>
</feature>
<feature type="domain" description="Helicase ATP-binding" evidence="14">
    <location>
        <begin position="517"/>
        <end position="689"/>
    </location>
</feature>
<dbReference type="PROSITE" id="PS51195">
    <property type="entry name" value="Q_MOTIF"/>
    <property type="match status" value="1"/>
</dbReference>